<dbReference type="EMBL" id="MIGC01003672">
    <property type="protein sequence ID" value="PHJ19063.1"/>
    <property type="molecule type" value="Genomic_DNA"/>
</dbReference>
<accession>A0A2C6KS20</accession>
<evidence type="ECO:0000313" key="1">
    <source>
        <dbReference type="EMBL" id="PHJ19063.1"/>
    </source>
</evidence>
<dbReference type="RefSeq" id="XP_067920765.1">
    <property type="nucleotide sequence ID" value="XM_068067264.1"/>
</dbReference>
<keyword evidence="2" id="KW-1185">Reference proteome</keyword>
<dbReference type="VEuPathDB" id="ToxoDB:CSUI_007114"/>
<protein>
    <submittedName>
        <fullName evidence="1">Uncharacterized protein</fullName>
    </submittedName>
</protein>
<name>A0A2C6KS20_9APIC</name>
<sequence length="57" mass="6306">MVFLRLFGLDRKDPAVLVTNVLGCARIPSAQRAEGATRPFTRLHSGMFRVCSEASKK</sequence>
<comment type="caution">
    <text evidence="1">The sequence shown here is derived from an EMBL/GenBank/DDBJ whole genome shotgun (WGS) entry which is preliminary data.</text>
</comment>
<dbReference type="AlphaFoldDB" id="A0A2C6KS20"/>
<reference evidence="1 2" key="1">
    <citation type="journal article" date="2017" name="Int. J. Parasitol.">
        <title>The genome of the protozoan parasite Cystoisospora suis and a reverse vaccinology approach to identify vaccine candidates.</title>
        <authorList>
            <person name="Palmieri N."/>
            <person name="Shrestha A."/>
            <person name="Ruttkowski B."/>
            <person name="Beck T."/>
            <person name="Vogl C."/>
            <person name="Tomley F."/>
            <person name="Blake D.P."/>
            <person name="Joachim A."/>
        </authorList>
    </citation>
    <scope>NUCLEOTIDE SEQUENCE [LARGE SCALE GENOMIC DNA]</scope>
    <source>
        <strain evidence="1 2">Wien I</strain>
    </source>
</reference>
<evidence type="ECO:0000313" key="2">
    <source>
        <dbReference type="Proteomes" id="UP000221165"/>
    </source>
</evidence>
<organism evidence="1 2">
    <name type="scientific">Cystoisospora suis</name>
    <dbReference type="NCBI Taxonomy" id="483139"/>
    <lineage>
        <taxon>Eukaryota</taxon>
        <taxon>Sar</taxon>
        <taxon>Alveolata</taxon>
        <taxon>Apicomplexa</taxon>
        <taxon>Conoidasida</taxon>
        <taxon>Coccidia</taxon>
        <taxon>Eucoccidiorida</taxon>
        <taxon>Eimeriorina</taxon>
        <taxon>Sarcocystidae</taxon>
        <taxon>Cystoisospora</taxon>
    </lineage>
</organism>
<dbReference type="Proteomes" id="UP000221165">
    <property type="component" value="Unassembled WGS sequence"/>
</dbReference>
<gene>
    <name evidence="1" type="ORF">CSUI_007114</name>
</gene>
<dbReference type="GeneID" id="94430475"/>
<proteinExistence type="predicted"/>